<organism evidence="3 4">
    <name type="scientific">Bugula neritina</name>
    <name type="common">Brown bryozoan</name>
    <name type="synonym">Sertularia neritina</name>
    <dbReference type="NCBI Taxonomy" id="10212"/>
    <lineage>
        <taxon>Eukaryota</taxon>
        <taxon>Metazoa</taxon>
        <taxon>Spiralia</taxon>
        <taxon>Lophotrochozoa</taxon>
        <taxon>Bryozoa</taxon>
        <taxon>Gymnolaemata</taxon>
        <taxon>Cheilostomatida</taxon>
        <taxon>Flustrina</taxon>
        <taxon>Buguloidea</taxon>
        <taxon>Bugulidae</taxon>
        <taxon>Bugula</taxon>
    </lineage>
</organism>
<evidence type="ECO:0000256" key="1">
    <source>
        <dbReference type="ARBA" id="ARBA00010560"/>
    </source>
</evidence>
<dbReference type="Proteomes" id="UP000593567">
    <property type="component" value="Unassembled WGS sequence"/>
</dbReference>
<feature type="compositionally biased region" description="Basic residues" evidence="2">
    <location>
        <begin position="105"/>
        <end position="134"/>
    </location>
</feature>
<sequence length="887" mass="100039">MMNIDDFLCQMVLNENDGEPHAVSSDDKLLLNGVGLKDREMIQKEFVSSNHDNAEIKQALPLATKSNGHSNANIELYSTEESTLKTDSHVAVNYEASVPKQAKCKDRKRVKEKKHKKHSDTRKHKSRKEHKSSKGSHSSKELPAEPVVHTYMKESPEISSSDAVGLNAQGVSSVNHLAADEGSLNENTSFDPKTNTELLSHENDLIEDIKPTTTTSTINPLQNCTDHAATPTKRKADPACHQDEKHFKKVKKENRHHHHKYKDRKKDKSKERKHKHSKSDHGNVKQEKQDETSKLGKPKDPEMMAGGASWNQAPSETVTLDTVCKEANGNTFPVCTERQEKSVKLNSSNKFHISNFYEKKKSKKKHRDKERKESAATKPNLPNSSKQPSTSNMISSLYGTQHLELKPTGSDNHDTKTPNSHRHKRQKHDMKSPCKSTASLPESVPNERFVSKAKVELSTKEPYLSEYHVIKRYISTDITGEFAKFLHVEVHTNGGGLVLHSYQDEIDTLPVSRRSAFVDEFMKLAFLEDENQQAYFIMAIVHNSAHDIPDLIDYLAEKHPNMTAKMGMLGKSDIETVNMSEVKEKIYNTYSCGTYRAGPLLQLSLVGLAQEEVGGFLTDLLDLLESNMFLKVSMPWSELSVAHGMPRQTSNDGPILWTRPGEQVVPTADLPKSPYKRQKIRGSNELRNLQFYLPRSSEPRETLVEDRTKCHADHIGQGFDRQTTAAAAVLKAVHCGQKFHGERIVKDVVAFSAVNFLDVVNKLQLDLHEPPVSQCVTWVEDAKLNQLRREGVHYARITLRDSDIYFIPRNVIHQFRTVSAVTSVAWHVRLKQYHPELLVKIEEQLQTADIVENDATNSVTDDHHKGFLVASADNSGNSSEMGHYRLD</sequence>
<feature type="compositionally biased region" description="Basic residues" evidence="2">
    <location>
        <begin position="419"/>
        <end position="428"/>
    </location>
</feature>
<feature type="compositionally biased region" description="Polar residues" evidence="2">
    <location>
        <begin position="380"/>
        <end position="399"/>
    </location>
</feature>
<dbReference type="PANTHER" id="PTHR13354:SF11">
    <property type="entry name" value="LYSINE-SPECIFIC DEMETHYLASE 9"/>
    <property type="match status" value="1"/>
</dbReference>
<accession>A0A7J7K0K0</accession>
<feature type="region of interest" description="Disordered" evidence="2">
    <location>
        <begin position="354"/>
        <end position="443"/>
    </location>
</feature>
<feature type="compositionally biased region" description="Basic residues" evidence="2">
    <location>
        <begin position="247"/>
        <end position="263"/>
    </location>
</feature>
<comment type="similarity">
    <text evidence="1">Belongs to the round spermatid basic protein 1 family.</text>
</comment>
<dbReference type="InterPro" id="IPR026306">
    <property type="entry name" value="RSBN1/Dpy-2/CEP530"/>
</dbReference>
<gene>
    <name evidence="3" type="ORF">EB796_009537</name>
</gene>
<dbReference type="PANTHER" id="PTHR13354">
    <property type="entry name" value="ROUND SPERMATID BASIC PROTEIN 1"/>
    <property type="match status" value="1"/>
</dbReference>
<dbReference type="AlphaFoldDB" id="A0A7J7K0K0"/>
<dbReference type="OrthoDB" id="6020087at2759"/>
<feature type="region of interest" description="Disordered" evidence="2">
    <location>
        <begin position="94"/>
        <end position="145"/>
    </location>
</feature>
<feature type="compositionally biased region" description="Basic and acidic residues" evidence="2">
    <location>
        <begin position="234"/>
        <end position="246"/>
    </location>
</feature>
<reference evidence="3" key="1">
    <citation type="submission" date="2020-06" db="EMBL/GenBank/DDBJ databases">
        <title>Draft genome of Bugula neritina, a colonial animal packing powerful symbionts and potential medicines.</title>
        <authorList>
            <person name="Rayko M."/>
        </authorList>
    </citation>
    <scope>NUCLEOTIDE SEQUENCE [LARGE SCALE GENOMIC DNA]</scope>
    <source>
        <strain evidence="3">Kwan_BN1</strain>
    </source>
</reference>
<evidence type="ECO:0000313" key="3">
    <source>
        <dbReference type="EMBL" id="KAF6032142.1"/>
    </source>
</evidence>
<keyword evidence="4" id="KW-1185">Reference proteome</keyword>
<comment type="caution">
    <text evidence="3">The sequence shown here is derived from an EMBL/GenBank/DDBJ whole genome shotgun (WGS) entry which is preliminary data.</text>
</comment>
<feature type="compositionally biased region" description="Polar residues" evidence="2">
    <location>
        <begin position="212"/>
        <end position="225"/>
    </location>
</feature>
<proteinExistence type="inferred from homology"/>
<protein>
    <submittedName>
        <fullName evidence="3">Uncharacterized protein</fullName>
    </submittedName>
</protein>
<dbReference type="EMBL" id="VXIV02001533">
    <property type="protein sequence ID" value="KAF6032142.1"/>
    <property type="molecule type" value="Genomic_DNA"/>
</dbReference>
<name>A0A7J7K0K0_BUGNE</name>
<feature type="compositionally biased region" description="Basic and acidic residues" evidence="2">
    <location>
        <begin position="279"/>
        <end position="302"/>
    </location>
</feature>
<evidence type="ECO:0000313" key="4">
    <source>
        <dbReference type="Proteomes" id="UP000593567"/>
    </source>
</evidence>
<evidence type="ECO:0000256" key="2">
    <source>
        <dbReference type="SAM" id="MobiDB-lite"/>
    </source>
</evidence>
<feature type="region of interest" description="Disordered" evidence="2">
    <location>
        <begin position="212"/>
        <end position="314"/>
    </location>
</feature>
<feature type="compositionally biased region" description="Basic residues" evidence="2">
    <location>
        <begin position="360"/>
        <end position="369"/>
    </location>
</feature>
<dbReference type="GO" id="GO:0005634">
    <property type="term" value="C:nucleus"/>
    <property type="evidence" value="ECO:0007669"/>
    <property type="project" value="InterPro"/>
</dbReference>